<organism evidence="1 2">
    <name type="scientific">Trichlorobacter thiogenes</name>
    <dbReference type="NCBI Taxonomy" id="115783"/>
    <lineage>
        <taxon>Bacteria</taxon>
        <taxon>Pseudomonadati</taxon>
        <taxon>Thermodesulfobacteriota</taxon>
        <taxon>Desulfuromonadia</taxon>
        <taxon>Geobacterales</taxon>
        <taxon>Geobacteraceae</taxon>
        <taxon>Trichlorobacter</taxon>
    </lineage>
</organism>
<evidence type="ECO:0000313" key="1">
    <source>
        <dbReference type="EMBL" id="SKA12168.1"/>
    </source>
</evidence>
<accession>A0A1T4R922</accession>
<evidence type="ECO:0000313" key="2">
    <source>
        <dbReference type="Proteomes" id="UP000190102"/>
    </source>
</evidence>
<dbReference type="SUPFAM" id="SSF53146">
    <property type="entry name" value="Nitrogenase accessory factor-like"/>
    <property type="match status" value="1"/>
</dbReference>
<dbReference type="EMBL" id="FUWR01000018">
    <property type="protein sequence ID" value="SKA12168.1"/>
    <property type="molecule type" value="Genomic_DNA"/>
</dbReference>
<keyword evidence="2" id="KW-1185">Reference proteome</keyword>
<dbReference type="AlphaFoldDB" id="A0A1T4R922"/>
<sequence length="105" mass="11770">MTTGKIAIPYYGTLSHPNSGFERVFFILEHDEHSQTKHNQVSMGIWDATQTPLLPAWLHQNGIKQVVCSSAPDRSLMETMLKAGIRVFGESSEKARKILKSLCLI</sequence>
<evidence type="ECO:0008006" key="3">
    <source>
        <dbReference type="Google" id="ProtNLM"/>
    </source>
</evidence>
<gene>
    <name evidence="1" type="ORF">SAMN02745119_02737</name>
</gene>
<dbReference type="RefSeq" id="WP_078790973.1">
    <property type="nucleotide sequence ID" value="NZ_FUWR01000018.1"/>
</dbReference>
<proteinExistence type="predicted"/>
<name>A0A1T4R922_9BACT</name>
<dbReference type="Proteomes" id="UP000190102">
    <property type="component" value="Unassembled WGS sequence"/>
</dbReference>
<dbReference type="STRING" id="115783.SAMN02745119_02737"/>
<dbReference type="InterPro" id="IPR036105">
    <property type="entry name" value="DiNase_FeMo-co_biosyn_sf"/>
</dbReference>
<reference evidence="2" key="1">
    <citation type="submission" date="2017-02" db="EMBL/GenBank/DDBJ databases">
        <authorList>
            <person name="Varghese N."/>
            <person name="Submissions S."/>
        </authorList>
    </citation>
    <scope>NUCLEOTIDE SEQUENCE [LARGE SCALE GENOMIC DNA]</scope>
    <source>
        <strain evidence="2">ATCC BAA-34</strain>
    </source>
</reference>
<protein>
    <recommendedName>
        <fullName evidence="3">Dinitrogenase iron-molybdenum cofactor biosynthesis domain-containing protein</fullName>
    </recommendedName>
</protein>
<dbReference type="OrthoDB" id="5406821at2"/>